<gene>
    <name evidence="5" type="ORF">L1F29_13010</name>
</gene>
<accession>A0ABY5SJ34</accession>
<dbReference type="PRINTS" id="PR00080">
    <property type="entry name" value="SDRFAMILY"/>
</dbReference>
<sequence length="288" mass="31510">MPNRNQSTHRAGGKVAFVTGTSSGIGLLTAVALARAGYQVAAAMRDPDKSGPLLDAAALHGIADRVICVKLDVTDHEAVERTIKEIADRLGRIDVLVNNAGFAVGGYVEEVPMEAWRAQMETNFFGLVAVSRAIIPIMRRQRSGRIINISSLSGRFGFPGYAPYASSKYAVEGFSEALRHELLPFGIHVVLVEPGAFKTSIWQKGFEQIYKAPDSPYRAGMEAVLRYSRKAAETSPDPQRVAELIARIAEHSAPNLRYPVGNGARMSLFGKALLPWKWFEKVTGRMLR</sequence>
<dbReference type="PANTHER" id="PTHR43976:SF16">
    <property type="entry name" value="SHORT-CHAIN DEHYDROGENASE_REDUCTASE FAMILY PROTEIN"/>
    <property type="match status" value="1"/>
</dbReference>
<dbReference type="CDD" id="cd05374">
    <property type="entry name" value="17beta-HSD-like_SDR_c"/>
    <property type="match status" value="1"/>
</dbReference>
<dbReference type="Gene3D" id="3.40.50.720">
    <property type="entry name" value="NAD(P)-binding Rossmann-like Domain"/>
    <property type="match status" value="1"/>
</dbReference>
<keyword evidence="6" id="KW-1185">Reference proteome</keyword>
<dbReference type="Pfam" id="PF00106">
    <property type="entry name" value="adh_short"/>
    <property type="match status" value="1"/>
</dbReference>
<dbReference type="SMART" id="SM00822">
    <property type="entry name" value="PKS_KR"/>
    <property type="match status" value="1"/>
</dbReference>
<dbReference type="InterPro" id="IPR051911">
    <property type="entry name" value="SDR_oxidoreductase"/>
</dbReference>
<dbReference type="Proteomes" id="UP001057877">
    <property type="component" value="Chromosome"/>
</dbReference>
<evidence type="ECO:0000256" key="3">
    <source>
        <dbReference type="RuleBase" id="RU000363"/>
    </source>
</evidence>
<feature type="domain" description="Ketoreductase" evidence="4">
    <location>
        <begin position="14"/>
        <end position="195"/>
    </location>
</feature>
<dbReference type="InterPro" id="IPR002347">
    <property type="entry name" value="SDR_fam"/>
</dbReference>
<dbReference type="PANTHER" id="PTHR43976">
    <property type="entry name" value="SHORT CHAIN DEHYDROGENASE"/>
    <property type="match status" value="1"/>
</dbReference>
<dbReference type="InterPro" id="IPR036291">
    <property type="entry name" value="NAD(P)-bd_dom_sf"/>
</dbReference>
<reference evidence="5" key="1">
    <citation type="submission" date="2022-01" db="EMBL/GenBank/DDBJ databases">
        <title>Paenibacillus spongiae sp. nov., isolated from marine sponge.</title>
        <authorList>
            <person name="Li Z."/>
            <person name="Zhang M."/>
        </authorList>
    </citation>
    <scope>NUCLEOTIDE SEQUENCE</scope>
    <source>
        <strain evidence="5">PHS-Z3</strain>
    </source>
</reference>
<evidence type="ECO:0000259" key="4">
    <source>
        <dbReference type="SMART" id="SM00822"/>
    </source>
</evidence>
<dbReference type="SUPFAM" id="SSF51735">
    <property type="entry name" value="NAD(P)-binding Rossmann-fold domains"/>
    <property type="match status" value="1"/>
</dbReference>
<comment type="similarity">
    <text evidence="1 3">Belongs to the short-chain dehydrogenases/reductases (SDR) family.</text>
</comment>
<keyword evidence="2" id="KW-0560">Oxidoreductase</keyword>
<dbReference type="EMBL" id="CP091430">
    <property type="protein sequence ID" value="UVI32680.1"/>
    <property type="molecule type" value="Genomic_DNA"/>
</dbReference>
<proteinExistence type="inferred from homology"/>
<organism evidence="5 6">
    <name type="scientific">Paenibacillus spongiae</name>
    <dbReference type="NCBI Taxonomy" id="2909671"/>
    <lineage>
        <taxon>Bacteria</taxon>
        <taxon>Bacillati</taxon>
        <taxon>Bacillota</taxon>
        <taxon>Bacilli</taxon>
        <taxon>Bacillales</taxon>
        <taxon>Paenibacillaceae</taxon>
        <taxon>Paenibacillus</taxon>
    </lineage>
</organism>
<dbReference type="RefSeq" id="WP_258388729.1">
    <property type="nucleotide sequence ID" value="NZ_CP091430.1"/>
</dbReference>
<dbReference type="NCBIfam" id="NF005372">
    <property type="entry name" value="PRK06914.1"/>
    <property type="match status" value="1"/>
</dbReference>
<name>A0ABY5SJ34_9BACL</name>
<evidence type="ECO:0000313" key="5">
    <source>
        <dbReference type="EMBL" id="UVI32680.1"/>
    </source>
</evidence>
<dbReference type="PRINTS" id="PR00081">
    <property type="entry name" value="GDHRDH"/>
</dbReference>
<dbReference type="PROSITE" id="PS00061">
    <property type="entry name" value="ADH_SHORT"/>
    <property type="match status" value="1"/>
</dbReference>
<evidence type="ECO:0000256" key="1">
    <source>
        <dbReference type="ARBA" id="ARBA00006484"/>
    </source>
</evidence>
<dbReference type="InterPro" id="IPR057326">
    <property type="entry name" value="KR_dom"/>
</dbReference>
<dbReference type="InterPro" id="IPR020904">
    <property type="entry name" value="Sc_DH/Rdtase_CS"/>
</dbReference>
<evidence type="ECO:0000313" key="6">
    <source>
        <dbReference type="Proteomes" id="UP001057877"/>
    </source>
</evidence>
<protein>
    <submittedName>
        <fullName evidence="5">SDR family oxidoreductase</fullName>
    </submittedName>
</protein>
<evidence type="ECO:0000256" key="2">
    <source>
        <dbReference type="ARBA" id="ARBA00023002"/>
    </source>
</evidence>